<accession>A0AAQ3T2W3</accession>
<gene>
    <name evidence="1" type="ORF">U9M48_015121</name>
</gene>
<evidence type="ECO:0000313" key="2">
    <source>
        <dbReference type="Proteomes" id="UP001341281"/>
    </source>
</evidence>
<reference evidence="1 2" key="1">
    <citation type="submission" date="2024-02" db="EMBL/GenBank/DDBJ databases">
        <title>High-quality chromosome-scale genome assembly of Pensacola bahiagrass (Paspalum notatum Flugge var. saurae).</title>
        <authorList>
            <person name="Vega J.M."/>
            <person name="Podio M."/>
            <person name="Orjuela J."/>
            <person name="Siena L.A."/>
            <person name="Pessino S.C."/>
            <person name="Combes M.C."/>
            <person name="Mariac C."/>
            <person name="Albertini E."/>
            <person name="Pupilli F."/>
            <person name="Ortiz J.P.A."/>
            <person name="Leblanc O."/>
        </authorList>
    </citation>
    <scope>NUCLEOTIDE SEQUENCE [LARGE SCALE GENOMIC DNA]</scope>
    <source>
        <strain evidence="1">R1</strain>
        <tissue evidence="1">Leaf</tissue>
    </source>
</reference>
<keyword evidence="2" id="KW-1185">Reference proteome</keyword>
<name>A0AAQ3T2W3_PASNO</name>
<dbReference type="EMBL" id="CP144747">
    <property type="protein sequence ID" value="WVZ65819.1"/>
    <property type="molecule type" value="Genomic_DNA"/>
</dbReference>
<protein>
    <submittedName>
        <fullName evidence="1">Uncharacterized protein</fullName>
    </submittedName>
</protein>
<organism evidence="1 2">
    <name type="scientific">Paspalum notatum var. saurae</name>
    <dbReference type="NCBI Taxonomy" id="547442"/>
    <lineage>
        <taxon>Eukaryota</taxon>
        <taxon>Viridiplantae</taxon>
        <taxon>Streptophyta</taxon>
        <taxon>Embryophyta</taxon>
        <taxon>Tracheophyta</taxon>
        <taxon>Spermatophyta</taxon>
        <taxon>Magnoliopsida</taxon>
        <taxon>Liliopsida</taxon>
        <taxon>Poales</taxon>
        <taxon>Poaceae</taxon>
        <taxon>PACMAD clade</taxon>
        <taxon>Panicoideae</taxon>
        <taxon>Andropogonodae</taxon>
        <taxon>Paspaleae</taxon>
        <taxon>Paspalinae</taxon>
        <taxon>Paspalum</taxon>
    </lineage>
</organism>
<proteinExistence type="predicted"/>
<dbReference type="Proteomes" id="UP001341281">
    <property type="component" value="Chromosome 03"/>
</dbReference>
<evidence type="ECO:0000313" key="1">
    <source>
        <dbReference type="EMBL" id="WVZ65819.1"/>
    </source>
</evidence>
<sequence length="124" mass="13722">MYCQADHLLKPEDVIVHGASHSTNSTDGWSTGHLTPINSVVAISCDLDGDYSFQQRLVRLKLGNKISANLSAEKLPIAIGTYARTIGCGEFEIHSRMPTASTWPHQYNTSPIWIRSHLVGSHFF</sequence>
<dbReference type="AlphaFoldDB" id="A0AAQ3T2W3"/>